<gene>
    <name evidence="4" type="ORF">NE857_26375</name>
</gene>
<dbReference type="SMART" id="SM00822">
    <property type="entry name" value="PKS_KR"/>
    <property type="match status" value="1"/>
</dbReference>
<dbReference type="InterPro" id="IPR036291">
    <property type="entry name" value="NAD(P)-bd_dom_sf"/>
</dbReference>
<dbReference type="InterPro" id="IPR057326">
    <property type="entry name" value="KR_dom"/>
</dbReference>
<evidence type="ECO:0000256" key="2">
    <source>
        <dbReference type="ARBA" id="ARBA00023002"/>
    </source>
</evidence>
<dbReference type="Gene3D" id="3.40.50.720">
    <property type="entry name" value="NAD(P)-binding Rossmann-like Domain"/>
    <property type="match status" value="1"/>
</dbReference>
<dbReference type="PANTHER" id="PTHR43008">
    <property type="entry name" value="BENZIL REDUCTASE"/>
    <property type="match status" value="1"/>
</dbReference>
<evidence type="ECO:0000259" key="3">
    <source>
        <dbReference type="SMART" id="SM00822"/>
    </source>
</evidence>
<dbReference type="InterPro" id="IPR002347">
    <property type="entry name" value="SDR_fam"/>
</dbReference>
<dbReference type="Pfam" id="PF13561">
    <property type="entry name" value="adh_short_C2"/>
    <property type="match status" value="1"/>
</dbReference>
<evidence type="ECO:0000256" key="1">
    <source>
        <dbReference type="ARBA" id="ARBA00006484"/>
    </source>
</evidence>
<comment type="similarity">
    <text evidence="1">Belongs to the short-chain dehydrogenases/reductases (SDR) family.</text>
</comment>
<organism evidence="4 5">
    <name type="scientific">Nocardiopsis exhalans</name>
    <dbReference type="NCBI Taxonomy" id="163604"/>
    <lineage>
        <taxon>Bacteria</taxon>
        <taxon>Bacillati</taxon>
        <taxon>Actinomycetota</taxon>
        <taxon>Actinomycetes</taxon>
        <taxon>Streptosporangiales</taxon>
        <taxon>Nocardiopsidaceae</taxon>
        <taxon>Nocardiopsis</taxon>
    </lineage>
</organism>
<dbReference type="Pfam" id="PF00106">
    <property type="entry name" value="adh_short"/>
    <property type="match status" value="1"/>
</dbReference>
<dbReference type="CDD" id="cd05233">
    <property type="entry name" value="SDR_c"/>
    <property type="match status" value="1"/>
</dbReference>
<name>A0ABY5D6R4_9ACTN</name>
<keyword evidence="5" id="KW-1185">Reference proteome</keyword>
<proteinExistence type="inferred from homology"/>
<evidence type="ECO:0000313" key="5">
    <source>
        <dbReference type="Proteomes" id="UP001055940"/>
    </source>
</evidence>
<reference evidence="4" key="1">
    <citation type="submission" date="2022-06" db="EMBL/GenBank/DDBJ databases">
        <authorList>
            <person name="Ping M."/>
        </authorList>
    </citation>
    <scope>NUCLEOTIDE SEQUENCE</scope>
    <source>
        <strain evidence="4">JCM11759T</strain>
    </source>
</reference>
<dbReference type="SUPFAM" id="SSF51735">
    <property type="entry name" value="NAD(P)-binding Rossmann-fold domains"/>
    <property type="match status" value="1"/>
</dbReference>
<dbReference type="EMBL" id="CP099837">
    <property type="protein sequence ID" value="USY18778.1"/>
    <property type="molecule type" value="Genomic_DNA"/>
</dbReference>
<feature type="domain" description="Ketoreductase" evidence="3">
    <location>
        <begin position="2"/>
        <end position="216"/>
    </location>
</feature>
<keyword evidence="2" id="KW-0560">Oxidoreductase</keyword>
<sequence length="279" mass="29123">METAVITGGAGGMGLATAKIMGRDHRIVLADVSQERVDAAVKELLALGLDASGVVCDITDRASVDRLFASARSHGRVRAVVHAAGVSPQMGSAELILRINAVGTINVTRAFLGTAGAGDALVNVASIAGHLQPAVLEPTRTYQLAFADVAKFEQRFVRLVNLLPKKVRPGCAYSMSKAFVIWYTRRIAAALGQRGARAVSVSPGSFDTAMGRLEERSGSGEMLEFAALKRFGAPEEVAEVLAFCAGDKPGYLTGTDILVDGGTKAGLNIKGMIAIARGL</sequence>
<dbReference type="Proteomes" id="UP001055940">
    <property type="component" value="Chromosome"/>
</dbReference>
<evidence type="ECO:0000313" key="4">
    <source>
        <dbReference type="EMBL" id="USY18778.1"/>
    </source>
</evidence>
<dbReference type="RefSeq" id="WP_254418093.1">
    <property type="nucleotide sequence ID" value="NZ_BAAAJB010000016.1"/>
</dbReference>
<dbReference type="PANTHER" id="PTHR43008:SF4">
    <property type="entry name" value="CHAIN DEHYDROGENASE, PUTATIVE (AFU_ORTHOLOGUE AFUA_4G08710)-RELATED"/>
    <property type="match status" value="1"/>
</dbReference>
<protein>
    <submittedName>
        <fullName evidence="4">SDR family oxidoreductase</fullName>
    </submittedName>
</protein>
<dbReference type="PRINTS" id="PR00081">
    <property type="entry name" value="GDHRDH"/>
</dbReference>
<accession>A0ABY5D6R4</accession>